<protein>
    <submittedName>
        <fullName evidence="2">Uncharacterized protein</fullName>
    </submittedName>
</protein>
<evidence type="ECO:0000313" key="2">
    <source>
        <dbReference type="EMBL" id="KAH3691397.1"/>
    </source>
</evidence>
<keyword evidence="3" id="KW-1185">Reference proteome</keyword>
<accession>A0A9D3Y311</accession>
<feature type="compositionally biased region" description="Polar residues" evidence="1">
    <location>
        <begin position="21"/>
        <end position="44"/>
    </location>
</feature>
<feature type="region of interest" description="Disordered" evidence="1">
    <location>
        <begin position="21"/>
        <end position="49"/>
    </location>
</feature>
<sequence length="71" mass="8238">MKIQDEPWFFLHFRASTVFQRQSPQSHHGINTDQNGQNRQQHGINTVPIRTIPAELRIITDQRGRDTDSLG</sequence>
<gene>
    <name evidence="2" type="ORF">DPMN_194031</name>
</gene>
<comment type="caution">
    <text evidence="2">The sequence shown here is derived from an EMBL/GenBank/DDBJ whole genome shotgun (WGS) entry which is preliminary data.</text>
</comment>
<dbReference type="EMBL" id="JAIWYP010000037">
    <property type="protein sequence ID" value="KAH3691397.1"/>
    <property type="molecule type" value="Genomic_DNA"/>
</dbReference>
<dbReference type="AlphaFoldDB" id="A0A9D3Y311"/>
<proteinExistence type="predicted"/>
<evidence type="ECO:0000256" key="1">
    <source>
        <dbReference type="SAM" id="MobiDB-lite"/>
    </source>
</evidence>
<reference evidence="2" key="2">
    <citation type="submission" date="2020-11" db="EMBL/GenBank/DDBJ databases">
        <authorList>
            <person name="McCartney M.A."/>
            <person name="Auch B."/>
            <person name="Kono T."/>
            <person name="Mallez S."/>
            <person name="Becker A."/>
            <person name="Gohl D.M."/>
            <person name="Silverstein K.A.T."/>
            <person name="Koren S."/>
            <person name="Bechman K.B."/>
            <person name="Herman A."/>
            <person name="Abrahante J.E."/>
            <person name="Garbe J."/>
        </authorList>
    </citation>
    <scope>NUCLEOTIDE SEQUENCE</scope>
    <source>
        <strain evidence="2">Duluth1</strain>
        <tissue evidence="2">Whole animal</tissue>
    </source>
</reference>
<evidence type="ECO:0000313" key="3">
    <source>
        <dbReference type="Proteomes" id="UP000828390"/>
    </source>
</evidence>
<dbReference type="Proteomes" id="UP000828390">
    <property type="component" value="Unassembled WGS sequence"/>
</dbReference>
<reference evidence="2" key="1">
    <citation type="journal article" date="2019" name="bioRxiv">
        <title>The Genome of the Zebra Mussel, Dreissena polymorpha: A Resource for Invasive Species Research.</title>
        <authorList>
            <person name="McCartney M.A."/>
            <person name="Auch B."/>
            <person name="Kono T."/>
            <person name="Mallez S."/>
            <person name="Zhang Y."/>
            <person name="Obille A."/>
            <person name="Becker A."/>
            <person name="Abrahante J.E."/>
            <person name="Garbe J."/>
            <person name="Badalamenti J.P."/>
            <person name="Herman A."/>
            <person name="Mangelson H."/>
            <person name="Liachko I."/>
            <person name="Sullivan S."/>
            <person name="Sone E.D."/>
            <person name="Koren S."/>
            <person name="Silverstein K.A.T."/>
            <person name="Beckman K.B."/>
            <person name="Gohl D.M."/>
        </authorList>
    </citation>
    <scope>NUCLEOTIDE SEQUENCE</scope>
    <source>
        <strain evidence="2">Duluth1</strain>
        <tissue evidence="2">Whole animal</tissue>
    </source>
</reference>
<organism evidence="2 3">
    <name type="scientific">Dreissena polymorpha</name>
    <name type="common">Zebra mussel</name>
    <name type="synonym">Mytilus polymorpha</name>
    <dbReference type="NCBI Taxonomy" id="45954"/>
    <lineage>
        <taxon>Eukaryota</taxon>
        <taxon>Metazoa</taxon>
        <taxon>Spiralia</taxon>
        <taxon>Lophotrochozoa</taxon>
        <taxon>Mollusca</taxon>
        <taxon>Bivalvia</taxon>
        <taxon>Autobranchia</taxon>
        <taxon>Heteroconchia</taxon>
        <taxon>Euheterodonta</taxon>
        <taxon>Imparidentia</taxon>
        <taxon>Neoheterodontei</taxon>
        <taxon>Myida</taxon>
        <taxon>Dreissenoidea</taxon>
        <taxon>Dreissenidae</taxon>
        <taxon>Dreissena</taxon>
    </lineage>
</organism>
<name>A0A9D3Y311_DREPO</name>